<dbReference type="InterPro" id="IPR002656">
    <property type="entry name" value="Acyl_transf_3_dom"/>
</dbReference>
<evidence type="ECO:0000256" key="3">
    <source>
        <dbReference type="ARBA" id="ARBA00022679"/>
    </source>
</evidence>
<evidence type="ECO:0000256" key="2">
    <source>
        <dbReference type="ARBA" id="ARBA00022475"/>
    </source>
</evidence>
<dbReference type="CDD" id="cd01840">
    <property type="entry name" value="SGNH_hydrolase_yrhL_like"/>
    <property type="match status" value="1"/>
</dbReference>
<feature type="transmembrane region" description="Helical" evidence="9">
    <location>
        <begin position="256"/>
        <end position="279"/>
    </location>
</feature>
<evidence type="ECO:0000256" key="6">
    <source>
        <dbReference type="ARBA" id="ARBA00023136"/>
    </source>
</evidence>
<keyword evidence="4 9" id="KW-0812">Transmembrane</keyword>
<reference evidence="12" key="1">
    <citation type="journal article" date="2019" name="Int. J. Syst. Evol. Microbiol.">
        <title>The Global Catalogue of Microorganisms (GCM) 10K type strain sequencing project: providing services to taxonomists for standard genome sequencing and annotation.</title>
        <authorList>
            <consortium name="The Broad Institute Genomics Platform"/>
            <consortium name="The Broad Institute Genome Sequencing Center for Infectious Disease"/>
            <person name="Wu L."/>
            <person name="Ma J."/>
        </authorList>
    </citation>
    <scope>NUCLEOTIDE SEQUENCE [LARGE SCALE GENOMIC DNA]</scope>
    <source>
        <strain evidence="12">JCM 3399</strain>
    </source>
</reference>
<evidence type="ECO:0000256" key="1">
    <source>
        <dbReference type="ARBA" id="ARBA00004651"/>
    </source>
</evidence>
<dbReference type="SUPFAM" id="SSF52266">
    <property type="entry name" value="SGNH hydrolase"/>
    <property type="match status" value="1"/>
</dbReference>
<feature type="transmembrane region" description="Helical" evidence="9">
    <location>
        <begin position="403"/>
        <end position="426"/>
    </location>
</feature>
<dbReference type="PANTHER" id="PTHR23028:SF53">
    <property type="entry name" value="ACYL_TRANSF_3 DOMAIN-CONTAINING PROTEIN"/>
    <property type="match status" value="1"/>
</dbReference>
<feature type="transmembrane region" description="Helical" evidence="9">
    <location>
        <begin position="285"/>
        <end position="304"/>
    </location>
</feature>
<feature type="region of interest" description="Disordered" evidence="8">
    <location>
        <begin position="1"/>
        <end position="28"/>
    </location>
</feature>
<evidence type="ECO:0000256" key="9">
    <source>
        <dbReference type="SAM" id="Phobius"/>
    </source>
</evidence>
<evidence type="ECO:0000313" key="11">
    <source>
        <dbReference type="EMBL" id="GGU47066.1"/>
    </source>
</evidence>
<keyword evidence="7 11" id="KW-0012">Acyltransferase</keyword>
<accession>A0ABQ2UQD8</accession>
<comment type="caution">
    <text evidence="11">The sequence shown here is derived from an EMBL/GenBank/DDBJ whole genome shotgun (WGS) entry which is preliminary data.</text>
</comment>
<feature type="region of interest" description="Disordered" evidence="8">
    <location>
        <begin position="433"/>
        <end position="469"/>
    </location>
</feature>
<feature type="transmembrane region" description="Helical" evidence="9">
    <location>
        <begin position="174"/>
        <end position="190"/>
    </location>
</feature>
<keyword evidence="6 9" id="KW-0472">Membrane</keyword>
<feature type="transmembrane region" description="Helical" evidence="9">
    <location>
        <begin position="104"/>
        <end position="122"/>
    </location>
</feature>
<dbReference type="GO" id="GO:0016746">
    <property type="term" value="F:acyltransferase activity"/>
    <property type="evidence" value="ECO:0007669"/>
    <property type="project" value="UniProtKB-KW"/>
</dbReference>
<dbReference type="Pfam" id="PF01757">
    <property type="entry name" value="Acyl_transf_3"/>
    <property type="match status" value="1"/>
</dbReference>
<feature type="transmembrane region" description="Helical" evidence="9">
    <location>
        <begin position="197"/>
        <end position="218"/>
    </location>
</feature>
<gene>
    <name evidence="11" type="ORF">GCM10010211_08520</name>
</gene>
<dbReference type="Gene3D" id="3.40.50.1110">
    <property type="entry name" value="SGNH hydrolase"/>
    <property type="match status" value="1"/>
</dbReference>
<dbReference type="Proteomes" id="UP000654471">
    <property type="component" value="Unassembled WGS sequence"/>
</dbReference>
<name>A0ABQ2UQD8_9ACTN</name>
<comment type="subcellular location">
    <subcellularLocation>
        <location evidence="1">Cell membrane</location>
        <topology evidence="1">Multi-pass membrane protein</topology>
    </subcellularLocation>
</comment>
<sequence length="627" mass="66120">MTDFSQPTAYRLSSHRRRAAPLPPSDTSAASRRYAFGLDGLRALAVTAVVVYHVDPDWLPGGFLGVDVFFGLSGYLITDLLLAERHRHGRVDLRGFWLRRARRLLPALGALVPTAIAAATVWHPHRLASGIDSLPSVATFTNNWWQIATNASYFANFGPPPLFLHLWTLSVEEQFYLLWPLLLLALLHFLPRRAVRVSAVLLCALVSITAMGLLYQPGDDPSRVYFGTDTHAFPLLGGAALALLRPSATLPPHRTTVSGTVAGAGGLALLAVLACTLSHDQDRLYPGGFVLAAVATGAAVFGAVQPRGPLPTLLGAPPLRWIGKRSYGIYLWHLPLISLATPDRMTPADAPLNAIAAAVASVGLAALSYRWLEQPIRRHGLLGSLHRLCRGFTPAARHRTKNILLTCTAACCSAAVGLVASCGLAAEQDRTDTAAAATQAQQPPAPLPGASPGHPPNTTPTPRQTVPPGKVSAIGDSVMTAAAPALKAKFPDIHVDAKIGRQLTAAPQEVNTLEKQGELGDTVVIGLGANGTGGVPDLQAAIDAIGPGRRIVLVTCHVPRSWQDSVNRAIGTVAARNRHVAVADWNKAITGHEVLLGDDGVHPGPEGGRLYADTIATALATLPAAGH</sequence>
<keyword evidence="3" id="KW-0808">Transferase</keyword>
<feature type="compositionally biased region" description="Pro residues" evidence="8">
    <location>
        <begin position="443"/>
        <end position="459"/>
    </location>
</feature>
<feature type="transmembrane region" description="Helical" evidence="9">
    <location>
        <begin position="354"/>
        <end position="372"/>
    </location>
</feature>
<proteinExistence type="predicted"/>
<protein>
    <submittedName>
        <fullName evidence="11">Acyltransferase</fullName>
    </submittedName>
</protein>
<evidence type="ECO:0000256" key="4">
    <source>
        <dbReference type="ARBA" id="ARBA00022692"/>
    </source>
</evidence>
<evidence type="ECO:0000256" key="8">
    <source>
        <dbReference type="SAM" id="MobiDB-lite"/>
    </source>
</evidence>
<organism evidence="11 12">
    <name type="scientific">Streptomyces albospinus</name>
    <dbReference type="NCBI Taxonomy" id="285515"/>
    <lineage>
        <taxon>Bacteria</taxon>
        <taxon>Bacillati</taxon>
        <taxon>Actinomycetota</taxon>
        <taxon>Actinomycetes</taxon>
        <taxon>Kitasatosporales</taxon>
        <taxon>Streptomycetaceae</taxon>
        <taxon>Streptomyces</taxon>
    </lineage>
</organism>
<dbReference type="EMBL" id="BMRP01000002">
    <property type="protein sequence ID" value="GGU47066.1"/>
    <property type="molecule type" value="Genomic_DNA"/>
</dbReference>
<feature type="transmembrane region" description="Helical" evidence="9">
    <location>
        <begin position="58"/>
        <end position="83"/>
    </location>
</feature>
<dbReference type="PANTHER" id="PTHR23028">
    <property type="entry name" value="ACETYLTRANSFERASE"/>
    <property type="match status" value="1"/>
</dbReference>
<dbReference type="InterPro" id="IPR050879">
    <property type="entry name" value="Acyltransferase_3"/>
</dbReference>
<keyword evidence="12" id="KW-1185">Reference proteome</keyword>
<evidence type="ECO:0000256" key="7">
    <source>
        <dbReference type="ARBA" id="ARBA00023315"/>
    </source>
</evidence>
<evidence type="ECO:0000313" key="12">
    <source>
        <dbReference type="Proteomes" id="UP000654471"/>
    </source>
</evidence>
<evidence type="ECO:0000259" key="10">
    <source>
        <dbReference type="Pfam" id="PF01757"/>
    </source>
</evidence>
<dbReference type="InterPro" id="IPR036514">
    <property type="entry name" value="SGNH_hydro_sf"/>
</dbReference>
<evidence type="ECO:0000256" key="5">
    <source>
        <dbReference type="ARBA" id="ARBA00022989"/>
    </source>
</evidence>
<feature type="domain" description="Acyltransferase 3" evidence="10">
    <location>
        <begin position="37"/>
        <end position="369"/>
    </location>
</feature>
<keyword evidence="2" id="KW-1003">Cell membrane</keyword>
<keyword evidence="5 9" id="KW-1133">Transmembrane helix</keyword>